<dbReference type="Proteomes" id="UP000823388">
    <property type="component" value="Chromosome 2N"/>
</dbReference>
<accession>A0A8T0VIV5</accession>
<reference evidence="4" key="1">
    <citation type="submission" date="2020-05" db="EMBL/GenBank/DDBJ databases">
        <title>WGS assembly of Panicum virgatum.</title>
        <authorList>
            <person name="Lovell J.T."/>
            <person name="Jenkins J."/>
            <person name="Shu S."/>
            <person name="Juenger T.E."/>
            <person name="Schmutz J."/>
        </authorList>
    </citation>
    <scope>NUCLEOTIDE SEQUENCE</scope>
    <source>
        <strain evidence="4">AP13</strain>
    </source>
</reference>
<feature type="transmembrane region" description="Helical" evidence="2">
    <location>
        <begin position="145"/>
        <end position="165"/>
    </location>
</feature>
<comment type="caution">
    <text evidence="4">The sequence shown here is derived from an EMBL/GenBank/DDBJ whole genome shotgun (WGS) entry which is preliminary data.</text>
</comment>
<feature type="transmembrane region" description="Helical" evidence="2">
    <location>
        <begin position="326"/>
        <end position="345"/>
    </location>
</feature>
<evidence type="ECO:0000313" key="5">
    <source>
        <dbReference type="Proteomes" id="UP000823388"/>
    </source>
</evidence>
<organism evidence="4 5">
    <name type="scientific">Panicum virgatum</name>
    <name type="common">Blackwell switchgrass</name>
    <dbReference type="NCBI Taxonomy" id="38727"/>
    <lineage>
        <taxon>Eukaryota</taxon>
        <taxon>Viridiplantae</taxon>
        <taxon>Streptophyta</taxon>
        <taxon>Embryophyta</taxon>
        <taxon>Tracheophyta</taxon>
        <taxon>Spermatophyta</taxon>
        <taxon>Magnoliopsida</taxon>
        <taxon>Liliopsida</taxon>
        <taxon>Poales</taxon>
        <taxon>Poaceae</taxon>
        <taxon>PACMAD clade</taxon>
        <taxon>Panicoideae</taxon>
        <taxon>Panicodae</taxon>
        <taxon>Paniceae</taxon>
        <taxon>Panicinae</taxon>
        <taxon>Panicum</taxon>
        <taxon>Panicum sect. Hiantes</taxon>
    </lineage>
</organism>
<evidence type="ECO:0000256" key="1">
    <source>
        <dbReference type="SAM" id="MobiDB-lite"/>
    </source>
</evidence>
<keyword evidence="2" id="KW-0812">Transmembrane</keyword>
<dbReference type="EMBL" id="CM029040">
    <property type="protein sequence ID" value="KAG2636192.1"/>
    <property type="molecule type" value="Genomic_DNA"/>
</dbReference>
<name>A0A8T0VIV5_PANVG</name>
<feature type="domain" description="DUF4220" evidence="3">
    <location>
        <begin position="66"/>
        <end position="437"/>
    </location>
</feature>
<sequence length="744" mass="84554">MRAECHCKVKCQRSMAQAWNGLIVQVIVDWEIQILLLLSFALQLLLFFVGGLRRRSSNALLRVSLWLAYLSADFIAVYALGYLSRHLPATTTTTANGDRCYQECLQSQALSSPSHPLTLLWAPFLLVHLGGQDTVTAFSLEDNELWLRHLLNMLVQVCLVLYVLWNSMAHNQLVIPAAFVFVAGVIKYGERIWALKCGSQKGLKSSAMSSIIVFDDSTQTTIVANESSKKRVHRGGYMHLQTDMKYSSIVKRALHSNLGVHEVFAGRKIYQMERDTKTSFRYYFHDNQPMTPRHTQVVFKLMEIELSMMYDDLYTKAKVIQARGGLILRCVSLTSSMVAFVLFLLMSNNKKRHYRSPPRSDDVVITYILFIGAFCLEAFAIILAIISPRALVFMEPHQDRHGRCSILARVPWSIFAKIQPEIKPWWSNSIGQYNFLNSCVADDRSRIAQMMVKVGAKEIWTSIRHIRHAKVTTETKDLIYQEINREEGATSSCPMPLPSELYDVIQRPFEEALLLMHVFTDLLLFKASGQANMGRIMQEMHLLIDSCKGMSDYMLFLLVVHPALLPVGGNVHDLLVIATKSFRDRSGGSKESFLIDLPTQSTAFENAFDLTGQAFSLVEDMVKREEDLRAALQMLAGAWVRLLIYAAGKSRPEEHARRLSMGGELLTFIWLLMAHNQLGDLYYEVDLVEKGREREIYMIDSVNCTNANLLFERIPRAPRHPWTNFEEDSENATPNTVLQSSSSK</sequence>
<dbReference type="Pfam" id="PF13968">
    <property type="entry name" value="DUF4220"/>
    <property type="match status" value="1"/>
</dbReference>
<gene>
    <name evidence="4" type="ORF">PVAP13_2NG433300</name>
</gene>
<feature type="compositionally biased region" description="Polar residues" evidence="1">
    <location>
        <begin position="731"/>
        <end position="744"/>
    </location>
</feature>
<feature type="transmembrane region" description="Helical" evidence="2">
    <location>
        <begin position="365"/>
        <end position="386"/>
    </location>
</feature>
<keyword evidence="2" id="KW-1133">Transmembrane helix</keyword>
<feature type="region of interest" description="Disordered" evidence="1">
    <location>
        <begin position="723"/>
        <end position="744"/>
    </location>
</feature>
<feature type="transmembrane region" description="Helical" evidence="2">
    <location>
        <begin position="59"/>
        <end position="80"/>
    </location>
</feature>
<dbReference type="PANTHER" id="PTHR31325">
    <property type="entry name" value="OS01G0798800 PROTEIN-RELATED"/>
    <property type="match status" value="1"/>
</dbReference>
<keyword evidence="2" id="KW-0472">Membrane</keyword>
<proteinExistence type="predicted"/>
<protein>
    <recommendedName>
        <fullName evidence="3">DUF4220 domain-containing protein</fullName>
    </recommendedName>
</protein>
<dbReference type="InterPro" id="IPR007658">
    <property type="entry name" value="DUF594"/>
</dbReference>
<evidence type="ECO:0000259" key="3">
    <source>
        <dbReference type="Pfam" id="PF13968"/>
    </source>
</evidence>
<dbReference type="OrthoDB" id="587089at2759"/>
<feature type="transmembrane region" description="Helical" evidence="2">
    <location>
        <begin position="32"/>
        <end position="52"/>
    </location>
</feature>
<keyword evidence="5" id="KW-1185">Reference proteome</keyword>
<dbReference type="AlphaFoldDB" id="A0A8T0VIV5"/>
<dbReference type="Pfam" id="PF04578">
    <property type="entry name" value="DUF594"/>
    <property type="match status" value="1"/>
</dbReference>
<dbReference type="InterPro" id="IPR025315">
    <property type="entry name" value="DUF4220"/>
</dbReference>
<evidence type="ECO:0000256" key="2">
    <source>
        <dbReference type="SAM" id="Phobius"/>
    </source>
</evidence>
<feature type="transmembrane region" description="Helical" evidence="2">
    <location>
        <begin position="171"/>
        <end position="189"/>
    </location>
</feature>
<evidence type="ECO:0000313" key="4">
    <source>
        <dbReference type="EMBL" id="KAG2636192.1"/>
    </source>
</evidence>